<dbReference type="OrthoDB" id="5983272at2759"/>
<sequence>MATFMFLLVVSVITLNSALSARIAGFSGASKGSHYIVIKKAMEELYSRGHEVVLVKPSLNQKDSAHNERIPHKTYPATSHDRHFSEEVLLRTLIEEAELLGIPRVIILSASPNSGLSSYFKIPLPVSYVPSRFSGFTDKMSFIERLVNLGMHIFSQVVSHVLFARSMSPLKDKYNITPEISYHEALGNVELVIFQADFAFEYAQPFLPGNVMVGPITVQAEPNPLPPDLVDFINSAGGYGFIIASFGSYVQTVISKEKIDVLATAFGNLNQKVIWKLKGYIPSFLSPNIKIVEWLPQNDLLAHKDIKAFVSHVGHNSVYESAYHGVPVVAVPLFADQFPNAKRVEQFGLGIAVDHKSVTAQELFEAIERVVNEPRFKTEATRISRLMKDSPRTPLEKTGDWIEYVLRHGGAQHLRAQVFNIPWYQYYLLDVMAFVVAIVTLVVMVIRMTCRCLCRVCCKKGDSKTKKE</sequence>
<dbReference type="EMBL" id="MU827332">
    <property type="protein sequence ID" value="KAJ7354804.1"/>
    <property type="molecule type" value="Genomic_DNA"/>
</dbReference>
<accession>A0A9W9YJW8</accession>
<dbReference type="AlphaFoldDB" id="A0A9W9YJW8"/>
<protein>
    <submittedName>
        <fullName evidence="6">UDP-glucuronosyltransferase 1-1</fullName>
        <ecNumber evidence="6">2.4.1.17</ecNumber>
    </submittedName>
</protein>
<keyword evidence="7" id="KW-1185">Reference proteome</keyword>
<comment type="similarity">
    <text evidence="1">Belongs to the UDP-glycosyltransferase family.</text>
</comment>
<evidence type="ECO:0000313" key="6">
    <source>
        <dbReference type="EMBL" id="KAJ7354804.1"/>
    </source>
</evidence>
<evidence type="ECO:0000256" key="2">
    <source>
        <dbReference type="ARBA" id="ARBA00022676"/>
    </source>
</evidence>
<reference evidence="6" key="1">
    <citation type="submission" date="2023-01" db="EMBL/GenBank/DDBJ databases">
        <title>Genome assembly of the deep-sea coral Lophelia pertusa.</title>
        <authorList>
            <person name="Herrera S."/>
            <person name="Cordes E."/>
        </authorList>
    </citation>
    <scope>NUCLEOTIDE SEQUENCE</scope>
    <source>
        <strain evidence="6">USNM1676648</strain>
        <tissue evidence="6">Polyp</tissue>
    </source>
</reference>
<evidence type="ECO:0000313" key="7">
    <source>
        <dbReference type="Proteomes" id="UP001163046"/>
    </source>
</evidence>
<proteinExistence type="inferred from homology"/>
<dbReference type="PANTHER" id="PTHR48043:SF145">
    <property type="entry name" value="FI06409P-RELATED"/>
    <property type="match status" value="1"/>
</dbReference>
<keyword evidence="2 6" id="KW-0328">Glycosyltransferase</keyword>
<dbReference type="FunFam" id="3.40.50.2000:FF:000021">
    <property type="entry name" value="UDP-glucuronosyltransferase"/>
    <property type="match status" value="1"/>
</dbReference>
<dbReference type="EC" id="2.4.1.17" evidence="6"/>
<evidence type="ECO:0000256" key="5">
    <source>
        <dbReference type="SAM" id="SignalP"/>
    </source>
</evidence>
<feature type="chain" id="PRO_5040780552" evidence="5">
    <location>
        <begin position="21"/>
        <end position="468"/>
    </location>
</feature>
<keyword evidence="4" id="KW-0812">Transmembrane</keyword>
<gene>
    <name evidence="6" type="primary">UGT1A1_8</name>
    <name evidence="6" type="ORF">OS493_029810</name>
</gene>
<dbReference type="Pfam" id="PF00201">
    <property type="entry name" value="UDPGT"/>
    <property type="match status" value="1"/>
</dbReference>
<dbReference type="InterPro" id="IPR050271">
    <property type="entry name" value="UDP-glycosyltransferase"/>
</dbReference>
<feature type="transmembrane region" description="Helical" evidence="4">
    <location>
        <begin position="423"/>
        <end position="446"/>
    </location>
</feature>
<feature type="signal peptide" evidence="5">
    <location>
        <begin position="1"/>
        <end position="20"/>
    </location>
</feature>
<dbReference type="GO" id="GO:0015020">
    <property type="term" value="F:glucuronosyltransferase activity"/>
    <property type="evidence" value="ECO:0007669"/>
    <property type="project" value="UniProtKB-EC"/>
</dbReference>
<keyword evidence="4" id="KW-0472">Membrane</keyword>
<evidence type="ECO:0000256" key="4">
    <source>
        <dbReference type="SAM" id="Phobius"/>
    </source>
</evidence>
<dbReference type="InterPro" id="IPR002213">
    <property type="entry name" value="UDP_glucos_trans"/>
</dbReference>
<organism evidence="6 7">
    <name type="scientific">Desmophyllum pertusum</name>
    <dbReference type="NCBI Taxonomy" id="174260"/>
    <lineage>
        <taxon>Eukaryota</taxon>
        <taxon>Metazoa</taxon>
        <taxon>Cnidaria</taxon>
        <taxon>Anthozoa</taxon>
        <taxon>Hexacorallia</taxon>
        <taxon>Scleractinia</taxon>
        <taxon>Caryophylliina</taxon>
        <taxon>Caryophylliidae</taxon>
        <taxon>Desmophyllum</taxon>
    </lineage>
</organism>
<dbReference type="PANTHER" id="PTHR48043">
    <property type="entry name" value="EG:EG0003.4 PROTEIN-RELATED"/>
    <property type="match status" value="1"/>
</dbReference>
<keyword evidence="3 6" id="KW-0808">Transferase</keyword>
<dbReference type="CDD" id="cd03784">
    <property type="entry name" value="GT1_Gtf-like"/>
    <property type="match status" value="1"/>
</dbReference>
<evidence type="ECO:0000256" key="1">
    <source>
        <dbReference type="ARBA" id="ARBA00009995"/>
    </source>
</evidence>
<evidence type="ECO:0000256" key="3">
    <source>
        <dbReference type="ARBA" id="ARBA00022679"/>
    </source>
</evidence>
<dbReference type="SUPFAM" id="SSF53756">
    <property type="entry name" value="UDP-Glycosyltransferase/glycogen phosphorylase"/>
    <property type="match status" value="1"/>
</dbReference>
<dbReference type="Gene3D" id="3.40.50.2000">
    <property type="entry name" value="Glycogen Phosphorylase B"/>
    <property type="match status" value="1"/>
</dbReference>
<comment type="caution">
    <text evidence="6">The sequence shown here is derived from an EMBL/GenBank/DDBJ whole genome shotgun (WGS) entry which is preliminary data.</text>
</comment>
<dbReference type="Proteomes" id="UP001163046">
    <property type="component" value="Unassembled WGS sequence"/>
</dbReference>
<keyword evidence="5" id="KW-0732">Signal</keyword>
<name>A0A9W9YJW8_9CNID</name>
<keyword evidence="4" id="KW-1133">Transmembrane helix</keyword>